<feature type="compositionally biased region" description="Polar residues" evidence="1">
    <location>
        <begin position="213"/>
        <end position="234"/>
    </location>
</feature>
<protein>
    <submittedName>
        <fullName evidence="2">Uncharacterized protein</fullName>
    </submittedName>
</protein>
<feature type="region of interest" description="Disordered" evidence="1">
    <location>
        <begin position="1119"/>
        <end position="1140"/>
    </location>
</feature>
<sequence>MASHTNLHQEGTGPSQATIVPMVLNNPPPRAFQETSVRPISSNYPSHISNSRFVIHSNQIPSLPQGPVTPFYLNPAFAQQNTAPEHTLQAIHAINEHNPGVATTVLNSAPTVLEAQFNSTTMFASPSQRHMHSNSLLSNTHDPHNSSFSSNPLSHHHIQNGSIHHHSQPSSIHNNHFDHSSIMIQHELTNTTDKSSEISYAINKGSPEFLSSPLLTDTTSPNASSSDNNGSTEIKNEITSISNPSVALSNFKKVSEQPLQAANPKLVLVSTPQRALGQPPKLTKKNSVKAPSPTKRRRANTNAIKDLIFPSSPDKALPTTEVRVVRLDEKDSEIEVLFHHQLSSGQATRPVNVSIVPLERTQIKDKSVTMEEYFLREADLRDLRECSRRVPYRNYFSLLNETIQNSRSQRMTKSLVKSSNFITRKQRSWIEQKIEQSLSNIIEQSGYLALINLFGTGLRKVYFCPRFCLAFTGNFKSYTICPCCKSPKEDTVFGWYISPISQIAELMKDPELAQIITHPHEPDPDYIRDVWDGDLCSKTLPSRGFVRYDEDGQRIFELVFGASATSGNIWSSKCFEFIDINLHLFNLPKNERNNVKYMFPVFSYPKKSDDTQPPNHFTFFQPLVDDLNLLNKGFICYNAHLREYVKMTCSLAFYFGDYPLPNDAFNISTHSAIKGENADFSGSFDSSATTFTQYPKDEHFLVGTPPPTDHDFISSSIDPGNLNGINGMSNSSTSLSFAQQYNLSGPSPTKDSISENTVPLPTLCSPESFPFEIIQFSFKDITTFIFTSIIGSSDNRMKAKKAVTKEGFPPSFRINDAGRTILKNILKSANLNFSQSWLGITFDIDEILGGRLNDLTYTELRGLLELFPVFCKELEGSGNDNIMRIFLCISLIIRVTYMSAVPRSFLDEIESTIISIVEDLKKEATESYPDFYDTECRFKLDALLKIIYYIKNTGNLRSFWSWLTDGSIKELKESSKATRFYISALANTKLRKWHLNLILNKPSPVTFGAHKLKALQSSSFVPTASYAEDSGGEDEDEYEDSKEQISQTDCLSFISQAHSFTAWRRFKVCKLQSNGMKICVGTYARISNAENDNATFTNYAKVFDLVQLTVPTLVLNGQSPNNTPLPSNISRSKQKSSFSSTTGYTSKIEEYAIIKYCQTSKMEAVKDHNYFPFTKDGMTFMNYMIDGIHLESNFTLIPVAQLANPVHLLPLQKRDSTVRYFVDPYIFGRYNTSTTYNRKPTEQVFELSTYDAETEINKDLRQYHVNNRNKNKVSARDVQSIYEHFISKGEDTIIDEAMRSYTQRAHLWKPFESSFDA</sequence>
<proteinExistence type="predicted"/>
<dbReference type="EMBL" id="CABVLU010000003">
    <property type="protein sequence ID" value="VVT53255.1"/>
    <property type="molecule type" value="Genomic_DNA"/>
</dbReference>
<accession>A0A5E8BX15</accession>
<evidence type="ECO:0000256" key="1">
    <source>
        <dbReference type="SAM" id="MobiDB-lite"/>
    </source>
</evidence>
<organism evidence="2 3">
    <name type="scientific">Magnusiomyces paraingens</name>
    <dbReference type="NCBI Taxonomy" id="2606893"/>
    <lineage>
        <taxon>Eukaryota</taxon>
        <taxon>Fungi</taxon>
        <taxon>Dikarya</taxon>
        <taxon>Ascomycota</taxon>
        <taxon>Saccharomycotina</taxon>
        <taxon>Dipodascomycetes</taxon>
        <taxon>Dipodascales</taxon>
        <taxon>Dipodascaceae</taxon>
        <taxon>Magnusiomyces</taxon>
    </lineage>
</organism>
<keyword evidence="3" id="KW-1185">Reference proteome</keyword>
<name>A0A5E8BX15_9ASCO</name>
<dbReference type="Proteomes" id="UP000398389">
    <property type="component" value="Unassembled WGS sequence"/>
</dbReference>
<gene>
    <name evidence="2" type="ORF">SAPINGB_P003481</name>
</gene>
<reference evidence="2 3" key="1">
    <citation type="submission" date="2019-09" db="EMBL/GenBank/DDBJ databases">
        <authorList>
            <person name="Brejova B."/>
        </authorList>
    </citation>
    <scope>NUCLEOTIDE SEQUENCE [LARGE SCALE GENOMIC DNA]</scope>
</reference>
<feature type="region of interest" description="Disordered" evidence="1">
    <location>
        <begin position="211"/>
        <end position="234"/>
    </location>
</feature>
<evidence type="ECO:0000313" key="3">
    <source>
        <dbReference type="Proteomes" id="UP000398389"/>
    </source>
</evidence>
<dbReference type="GeneID" id="43582299"/>
<evidence type="ECO:0000313" key="2">
    <source>
        <dbReference type="EMBL" id="VVT53255.1"/>
    </source>
</evidence>
<feature type="region of interest" description="Disordered" evidence="1">
    <location>
        <begin position="274"/>
        <end position="302"/>
    </location>
</feature>
<feature type="compositionally biased region" description="Low complexity" evidence="1">
    <location>
        <begin position="1127"/>
        <end position="1140"/>
    </location>
</feature>
<dbReference type="RefSeq" id="XP_031854090.1">
    <property type="nucleotide sequence ID" value="XM_031998199.1"/>
</dbReference>